<name>A0A4Q9GVB1_9BURK</name>
<proteinExistence type="predicted"/>
<organism evidence="1 2">
    <name type="scientific">Aquabacterium lacunae</name>
    <dbReference type="NCBI Taxonomy" id="2528630"/>
    <lineage>
        <taxon>Bacteria</taxon>
        <taxon>Pseudomonadati</taxon>
        <taxon>Pseudomonadota</taxon>
        <taxon>Betaproteobacteria</taxon>
        <taxon>Burkholderiales</taxon>
        <taxon>Aquabacterium</taxon>
    </lineage>
</organism>
<dbReference type="Proteomes" id="UP000292120">
    <property type="component" value="Unassembled WGS sequence"/>
</dbReference>
<comment type="caution">
    <text evidence="1">The sequence shown here is derived from an EMBL/GenBank/DDBJ whole genome shotgun (WGS) entry which is preliminary data.</text>
</comment>
<evidence type="ECO:0000313" key="1">
    <source>
        <dbReference type="EMBL" id="TBO27597.1"/>
    </source>
</evidence>
<sequence length="152" mass="17084">MTAPIQLIAPIDHSKLNIRCASYEISSPNWPVSVYLHYVFEPPHGDCCQQLLANHQILPGYIWGNELYWAPCGRYLSADWTGDKDSLDRRGVLVDLAESNYLDLGKNFRAMKLEDNVLTGVDSGGKIKKIPIHASNAWKSIASQDLKPIKFK</sequence>
<evidence type="ECO:0000313" key="2">
    <source>
        <dbReference type="Proteomes" id="UP000292120"/>
    </source>
</evidence>
<protein>
    <submittedName>
        <fullName evidence="1">Uncharacterized protein</fullName>
    </submittedName>
</protein>
<reference evidence="1 2" key="1">
    <citation type="submission" date="2019-02" db="EMBL/GenBank/DDBJ databases">
        <title>Aquabacterium sp. strain KMB7.</title>
        <authorList>
            <person name="Chen W.-M."/>
        </authorList>
    </citation>
    <scope>NUCLEOTIDE SEQUENCE [LARGE SCALE GENOMIC DNA]</scope>
    <source>
        <strain evidence="1 2">KMB7</strain>
    </source>
</reference>
<accession>A0A4Q9GVB1</accession>
<gene>
    <name evidence="1" type="ORF">EYS42_16650</name>
</gene>
<dbReference type="AlphaFoldDB" id="A0A4Q9GVB1"/>
<dbReference type="EMBL" id="SIXI01000011">
    <property type="protein sequence ID" value="TBO27597.1"/>
    <property type="molecule type" value="Genomic_DNA"/>
</dbReference>
<keyword evidence="2" id="KW-1185">Reference proteome</keyword>